<evidence type="ECO:0000256" key="2">
    <source>
        <dbReference type="ARBA" id="ARBA00022448"/>
    </source>
</evidence>
<keyword evidence="2" id="KW-0813">Transport</keyword>
<name>A0A9P1C739_9DINO</name>
<evidence type="ECO:0000256" key="4">
    <source>
        <dbReference type="ARBA" id="ARBA00022989"/>
    </source>
</evidence>
<evidence type="ECO:0000256" key="8">
    <source>
        <dbReference type="SAM" id="Phobius"/>
    </source>
</evidence>
<sequence length="874" mass="92213">MDMLKVSETVAQGLVIYEQSFFILTECGACGVACCTDLEVMNTGTSATSAPVHSASAATGRSFQTFQEGPTAVGKPSSTPGSSQVCLASAIALVIAISVAQAPSPGKQAVQFGPVGTPPPDDAQPRWVRDTNIQCGLSCVLSEFKDPPRDDTPVFSAARPPGAKREAPEVQSEGIQTQASNLSMPHRGSEFVRSLSSGPLETVDEGECEETSPTPPAEKKAEAAEAKAAEKVTPGYPSQSDVSSRPAQPRASSEKRNRSREPRSPPRSLSPAQPLRTLLPHEQEADGCKADVQHLQGHRPLGLKDSLLFSRMQACVTEALPAQTTQWRCSTDVEGMRSEELSCDHPSASGPSGFGMPALAATSCLALVPMLAAPIAPVAGVKGSYLITAPLEPAKDRRLPLASDAAPWITSRCQQNLCLAGAGVLLHRRWRLQRKRRKAIVSASEGTENTKSQKRYYGFILLSTAVRSFEAGVVASMMPAIRQGLQLTYTSQGNVAGSPDYGIVPSGLLAMAIFKRFSPFSVLTIGYFVISAVSLACALLPSLHTLVAARAIGGLCWGLAAVHYPTWVNRYGPTDKRTLWMAGINAMLLTGIVSGYVIGGLARATGIATWETLYLLEALLMFSCGLLGSRFDPDVVRVEQSEAAGAKEDAKEKQSGDRKSFIPKELRALGGSGLFLCTLAAGCFQSGSVGFMLYFITQALGAVFHWSPRSIYIAVSLVITVGPIGGILSGAAYLNRVGGYQNYRKANGMTAVCAILSLLCGCCLPFAGGSPLLYGMANLGLLLFGAAPTAAINGIAVSCVPEAKHFASATQFAMQNLAKLLIPLLGGVVIDHLGLVKGYHVVTIGALVFYAIAASFAFLQAKAQHKDELQMSNA</sequence>
<evidence type="ECO:0000256" key="3">
    <source>
        <dbReference type="ARBA" id="ARBA00022692"/>
    </source>
</evidence>
<dbReference type="CDD" id="cd06174">
    <property type="entry name" value="MFS"/>
    <property type="match status" value="1"/>
</dbReference>
<evidence type="ECO:0000313" key="10">
    <source>
        <dbReference type="EMBL" id="CAI3985918.1"/>
    </source>
</evidence>
<feature type="transmembrane region" description="Helical" evidence="8">
    <location>
        <begin position="668"/>
        <end position="696"/>
    </location>
</feature>
<dbReference type="SUPFAM" id="SSF103473">
    <property type="entry name" value="MFS general substrate transporter"/>
    <property type="match status" value="1"/>
</dbReference>
<evidence type="ECO:0000256" key="1">
    <source>
        <dbReference type="ARBA" id="ARBA00004141"/>
    </source>
</evidence>
<feature type="transmembrane region" description="Helical" evidence="8">
    <location>
        <begin position="841"/>
        <end position="861"/>
    </location>
</feature>
<feature type="compositionally biased region" description="Polar residues" evidence="7">
    <location>
        <begin position="173"/>
        <end position="183"/>
    </location>
</feature>
<dbReference type="EMBL" id="CAMXCT030001028">
    <property type="protein sequence ID" value="CAL4773230.1"/>
    <property type="molecule type" value="Genomic_DNA"/>
</dbReference>
<protein>
    <submittedName>
        <fullName evidence="11">Major facilitator superfamily (MFS) profile domain-containing protein</fullName>
    </submittedName>
</protein>
<dbReference type="Proteomes" id="UP001152797">
    <property type="component" value="Unassembled WGS sequence"/>
</dbReference>
<evidence type="ECO:0000256" key="7">
    <source>
        <dbReference type="SAM" id="MobiDB-lite"/>
    </source>
</evidence>
<feature type="compositionally biased region" description="Polar residues" evidence="7">
    <location>
        <begin position="236"/>
        <end position="246"/>
    </location>
</feature>
<evidence type="ECO:0000256" key="6">
    <source>
        <dbReference type="ARBA" id="ARBA00024338"/>
    </source>
</evidence>
<dbReference type="GO" id="GO:0022857">
    <property type="term" value="F:transmembrane transporter activity"/>
    <property type="evidence" value="ECO:0007669"/>
    <property type="project" value="InterPro"/>
</dbReference>
<dbReference type="Gene3D" id="1.20.1250.20">
    <property type="entry name" value="MFS general substrate transporter like domains"/>
    <property type="match status" value="1"/>
</dbReference>
<feature type="transmembrane region" description="Helical" evidence="8">
    <location>
        <begin position="817"/>
        <end position="835"/>
    </location>
</feature>
<dbReference type="GO" id="GO:0016020">
    <property type="term" value="C:membrane"/>
    <property type="evidence" value="ECO:0007669"/>
    <property type="project" value="UniProtKB-SubCell"/>
</dbReference>
<dbReference type="InterPro" id="IPR036259">
    <property type="entry name" value="MFS_trans_sf"/>
</dbReference>
<dbReference type="OrthoDB" id="431864at2759"/>
<feature type="compositionally biased region" description="Basic and acidic residues" evidence="7">
    <location>
        <begin position="252"/>
        <end position="264"/>
    </location>
</feature>
<dbReference type="AlphaFoldDB" id="A0A9P1C739"/>
<feature type="region of interest" description="Disordered" evidence="7">
    <location>
        <begin position="144"/>
        <end position="274"/>
    </location>
</feature>
<dbReference type="InterPro" id="IPR044770">
    <property type="entry name" value="MFS_spinster-like"/>
</dbReference>
<reference evidence="11 12" key="2">
    <citation type="submission" date="2024-05" db="EMBL/GenBank/DDBJ databases">
        <authorList>
            <person name="Chen Y."/>
            <person name="Shah S."/>
            <person name="Dougan E. K."/>
            <person name="Thang M."/>
            <person name="Chan C."/>
        </authorList>
    </citation>
    <scope>NUCLEOTIDE SEQUENCE [LARGE SCALE GENOMIC DNA]</scope>
</reference>
<dbReference type="PROSITE" id="PS50850">
    <property type="entry name" value="MFS"/>
    <property type="match status" value="1"/>
</dbReference>
<feature type="domain" description="Major facilitator superfamily (MFS) profile" evidence="9">
    <location>
        <begin position="456"/>
        <end position="863"/>
    </location>
</feature>
<proteinExistence type="inferred from homology"/>
<feature type="transmembrane region" description="Helical" evidence="8">
    <location>
        <begin position="547"/>
        <end position="567"/>
    </location>
</feature>
<feature type="transmembrane region" description="Helical" evidence="8">
    <location>
        <begin position="520"/>
        <end position="541"/>
    </location>
</feature>
<feature type="transmembrane region" description="Helical" evidence="8">
    <location>
        <begin position="711"/>
        <end position="734"/>
    </location>
</feature>
<dbReference type="EMBL" id="CAMXCT010001028">
    <property type="protein sequence ID" value="CAI3985918.1"/>
    <property type="molecule type" value="Genomic_DNA"/>
</dbReference>
<keyword evidence="5 8" id="KW-0472">Membrane</keyword>
<comment type="similarity">
    <text evidence="6">Belongs to the major facilitator superfamily. Spinster (TC 2.A.1.49) family.</text>
</comment>
<evidence type="ECO:0000313" key="11">
    <source>
        <dbReference type="EMBL" id="CAL4773230.1"/>
    </source>
</evidence>
<comment type="caution">
    <text evidence="10">The sequence shown here is derived from an EMBL/GenBank/DDBJ whole genome shotgun (WGS) entry which is preliminary data.</text>
</comment>
<feature type="transmembrane region" description="Helical" evidence="8">
    <location>
        <begin position="773"/>
        <end position="796"/>
    </location>
</feature>
<feature type="transmembrane region" description="Helical" evidence="8">
    <location>
        <begin position="746"/>
        <end position="767"/>
    </location>
</feature>
<feature type="compositionally biased region" description="Basic and acidic residues" evidence="7">
    <location>
        <begin position="217"/>
        <end position="230"/>
    </location>
</feature>
<feature type="transmembrane region" description="Helical" evidence="8">
    <location>
        <begin position="579"/>
        <end position="601"/>
    </location>
</feature>
<organism evidence="10">
    <name type="scientific">Cladocopium goreaui</name>
    <dbReference type="NCBI Taxonomy" id="2562237"/>
    <lineage>
        <taxon>Eukaryota</taxon>
        <taxon>Sar</taxon>
        <taxon>Alveolata</taxon>
        <taxon>Dinophyceae</taxon>
        <taxon>Suessiales</taxon>
        <taxon>Symbiodiniaceae</taxon>
        <taxon>Cladocopium</taxon>
    </lineage>
</organism>
<evidence type="ECO:0000256" key="5">
    <source>
        <dbReference type="ARBA" id="ARBA00023136"/>
    </source>
</evidence>
<gene>
    <name evidence="10" type="ORF">C1SCF055_LOCUS13308</name>
</gene>
<keyword evidence="12" id="KW-1185">Reference proteome</keyword>
<keyword evidence="4 8" id="KW-1133">Transmembrane helix</keyword>
<dbReference type="PANTHER" id="PTHR23505">
    <property type="entry name" value="SPINSTER"/>
    <property type="match status" value="1"/>
</dbReference>
<dbReference type="PANTHER" id="PTHR23505:SF9">
    <property type="entry name" value="PROTEIN, PUTATIVE-RELATED"/>
    <property type="match status" value="1"/>
</dbReference>
<accession>A0A9P1C739</accession>
<reference evidence="10" key="1">
    <citation type="submission" date="2022-10" db="EMBL/GenBank/DDBJ databases">
        <authorList>
            <person name="Chen Y."/>
            <person name="Dougan E. K."/>
            <person name="Chan C."/>
            <person name="Rhodes N."/>
            <person name="Thang M."/>
        </authorList>
    </citation>
    <scope>NUCLEOTIDE SEQUENCE</scope>
</reference>
<evidence type="ECO:0000259" key="9">
    <source>
        <dbReference type="PROSITE" id="PS50850"/>
    </source>
</evidence>
<dbReference type="EMBL" id="CAMXCT020001028">
    <property type="protein sequence ID" value="CAL1139293.1"/>
    <property type="molecule type" value="Genomic_DNA"/>
</dbReference>
<keyword evidence="3 8" id="KW-0812">Transmembrane</keyword>
<comment type="subcellular location">
    <subcellularLocation>
        <location evidence="1">Membrane</location>
        <topology evidence="1">Multi-pass membrane protein</topology>
    </subcellularLocation>
</comment>
<dbReference type="Pfam" id="PF07690">
    <property type="entry name" value="MFS_1"/>
    <property type="match status" value="1"/>
</dbReference>
<evidence type="ECO:0000313" key="12">
    <source>
        <dbReference type="Proteomes" id="UP001152797"/>
    </source>
</evidence>
<dbReference type="InterPro" id="IPR020846">
    <property type="entry name" value="MFS_dom"/>
</dbReference>
<dbReference type="InterPro" id="IPR011701">
    <property type="entry name" value="MFS"/>
</dbReference>